<dbReference type="Pfam" id="PF13672">
    <property type="entry name" value="PP2C_2"/>
    <property type="match status" value="1"/>
</dbReference>
<gene>
    <name evidence="8" type="ORF">DI396_09415</name>
</gene>
<dbReference type="EMBL" id="QFVT01000005">
    <property type="protein sequence ID" value="PYC47648.1"/>
    <property type="molecule type" value="Genomic_DNA"/>
</dbReference>
<dbReference type="InterPro" id="IPR008266">
    <property type="entry name" value="Tyr_kinase_AS"/>
</dbReference>
<dbReference type="OrthoDB" id="9801841at2"/>
<sequence>MPEDAVTISPTATALQGDKPSGLQLSIGQFSSAGVKAENQDVLGATIPHGTALTLKGAAFAIADGISSSRVSREAAEVAVQGVMGDYYCTSDAWSVKTAATQVISASNAWLHAQNRRAHLEEIDHGRVCTLSALILKNHTAHLFHIGDSRIARLAGRSLEPLTEPHRVVISPGQSYLGRAMGAEARVEIDYRDLPLALGDVFVMTTDGVHEHLTDKDIAAFLAAQGDLDLVARRIGEAALSAGSDDNLTVQIIRVDGLPERDAGVLEGADQLPIPPLPMDGDVIDGFRILRPIHSNARSHIYLAVAPGGDQVALKIPSMDLREDPQYLRRFVMEEWIARRIDSPHVLRAAPAPETRSALYVVTEYVEGQTLRQWMTDHPEPDLERVRDILEQVVRGLRAFHRREMLHQDLRPENIMIDTAGTVRIIDFGSTYVSGVQEAMLDPDTAILGTMQYTAPEYFAGEPVNWRADLFSLGVIGYEMLTGRLPYGRDVSKVRARRDQMRLKYASARGGERPVPYWIDAALRRAVHPDPMRRYPVLSEFIADLRRPGDAARAERHVPLAERDPVRFWKTLSGLLAILSLALGLQLLK</sequence>
<evidence type="ECO:0000256" key="5">
    <source>
        <dbReference type="ARBA" id="ARBA00022840"/>
    </source>
</evidence>
<evidence type="ECO:0000259" key="6">
    <source>
        <dbReference type="PROSITE" id="PS50011"/>
    </source>
</evidence>
<dbReference type="InterPro" id="IPR001932">
    <property type="entry name" value="PPM-type_phosphatase-like_dom"/>
</dbReference>
<accession>A0A2V4MTW2</accession>
<dbReference type="PROSITE" id="PS50011">
    <property type="entry name" value="PROTEIN_KINASE_DOM"/>
    <property type="match status" value="1"/>
</dbReference>
<dbReference type="GO" id="GO:0004674">
    <property type="term" value="F:protein serine/threonine kinase activity"/>
    <property type="evidence" value="ECO:0007669"/>
    <property type="project" value="UniProtKB-KW"/>
</dbReference>
<dbReference type="Proteomes" id="UP000248012">
    <property type="component" value="Unassembled WGS sequence"/>
</dbReference>
<dbReference type="SUPFAM" id="SSF81606">
    <property type="entry name" value="PP2C-like"/>
    <property type="match status" value="1"/>
</dbReference>
<keyword evidence="2" id="KW-0808">Transferase</keyword>
<evidence type="ECO:0000313" key="9">
    <source>
        <dbReference type="Proteomes" id="UP000248012"/>
    </source>
</evidence>
<dbReference type="CDD" id="cd14014">
    <property type="entry name" value="STKc_PknB_like"/>
    <property type="match status" value="1"/>
</dbReference>
<evidence type="ECO:0000259" key="7">
    <source>
        <dbReference type="PROSITE" id="PS51746"/>
    </source>
</evidence>
<evidence type="ECO:0000256" key="2">
    <source>
        <dbReference type="ARBA" id="ARBA00022679"/>
    </source>
</evidence>
<proteinExistence type="predicted"/>
<dbReference type="AlphaFoldDB" id="A0A2V4MTW2"/>
<reference evidence="8 9" key="1">
    <citation type="submission" date="2018-05" db="EMBL/GenBank/DDBJ databases">
        <title>Oceanovita maritima gen. nov., sp. nov., a marine bacterium in the family Rhodobacteraceae isolated from surface seawater of Lundu port Xiamen, China.</title>
        <authorList>
            <person name="Hetharua B.H."/>
            <person name="Min D."/>
            <person name="Liao H."/>
            <person name="Tian Y."/>
        </authorList>
    </citation>
    <scope>NUCLEOTIDE SEQUENCE [LARGE SCALE GENOMIC DNA]</scope>
    <source>
        <strain evidence="8 9">FSX-11</strain>
    </source>
</reference>
<feature type="domain" description="Protein kinase" evidence="6">
    <location>
        <begin position="287"/>
        <end position="560"/>
    </location>
</feature>
<evidence type="ECO:0000256" key="3">
    <source>
        <dbReference type="ARBA" id="ARBA00022741"/>
    </source>
</evidence>
<keyword evidence="5" id="KW-0067">ATP-binding</keyword>
<dbReference type="Gene3D" id="1.10.510.10">
    <property type="entry name" value="Transferase(Phosphotransferase) domain 1"/>
    <property type="match status" value="1"/>
</dbReference>
<keyword evidence="3" id="KW-0547">Nucleotide-binding</keyword>
<dbReference type="SMART" id="SM00332">
    <property type="entry name" value="PP2Cc"/>
    <property type="match status" value="1"/>
</dbReference>
<dbReference type="PROSITE" id="PS00109">
    <property type="entry name" value="PROTEIN_KINASE_TYR"/>
    <property type="match status" value="1"/>
</dbReference>
<dbReference type="PROSITE" id="PS51746">
    <property type="entry name" value="PPM_2"/>
    <property type="match status" value="1"/>
</dbReference>
<dbReference type="Pfam" id="PF00069">
    <property type="entry name" value="Pkinase"/>
    <property type="match status" value="1"/>
</dbReference>
<keyword evidence="1" id="KW-0723">Serine/threonine-protein kinase</keyword>
<dbReference type="Gene3D" id="3.60.40.10">
    <property type="entry name" value="PPM-type phosphatase domain"/>
    <property type="match status" value="1"/>
</dbReference>
<protein>
    <submittedName>
        <fullName evidence="8">Protein kinase</fullName>
    </submittedName>
</protein>
<dbReference type="RefSeq" id="WP_110795956.1">
    <property type="nucleotide sequence ID" value="NZ_KZ826484.1"/>
</dbReference>
<dbReference type="InterPro" id="IPR036457">
    <property type="entry name" value="PPM-type-like_dom_sf"/>
</dbReference>
<keyword evidence="9" id="KW-1185">Reference proteome</keyword>
<dbReference type="InterPro" id="IPR011009">
    <property type="entry name" value="Kinase-like_dom_sf"/>
</dbReference>
<evidence type="ECO:0000256" key="1">
    <source>
        <dbReference type="ARBA" id="ARBA00022527"/>
    </source>
</evidence>
<dbReference type="GO" id="GO:0005524">
    <property type="term" value="F:ATP binding"/>
    <property type="evidence" value="ECO:0007669"/>
    <property type="project" value="UniProtKB-KW"/>
</dbReference>
<dbReference type="CDD" id="cd00143">
    <property type="entry name" value="PP2Cc"/>
    <property type="match status" value="1"/>
</dbReference>
<feature type="domain" description="PPM-type phosphatase" evidence="7">
    <location>
        <begin position="26"/>
        <end position="255"/>
    </location>
</feature>
<name>A0A2V4MTW2_9RHOB</name>
<organism evidence="8 9">
    <name type="scientific">Litorivita pollutaquae</name>
    <dbReference type="NCBI Taxonomy" id="2200892"/>
    <lineage>
        <taxon>Bacteria</taxon>
        <taxon>Pseudomonadati</taxon>
        <taxon>Pseudomonadota</taxon>
        <taxon>Alphaproteobacteria</taxon>
        <taxon>Rhodobacterales</taxon>
        <taxon>Paracoccaceae</taxon>
        <taxon>Litorivita</taxon>
    </lineage>
</organism>
<dbReference type="SUPFAM" id="SSF56112">
    <property type="entry name" value="Protein kinase-like (PK-like)"/>
    <property type="match status" value="1"/>
</dbReference>
<dbReference type="PANTHER" id="PTHR24351">
    <property type="entry name" value="RIBOSOMAL PROTEIN S6 KINASE"/>
    <property type="match status" value="1"/>
</dbReference>
<dbReference type="Gene3D" id="3.30.200.20">
    <property type="entry name" value="Phosphorylase Kinase, domain 1"/>
    <property type="match status" value="1"/>
</dbReference>
<evidence type="ECO:0000313" key="8">
    <source>
        <dbReference type="EMBL" id="PYC47648.1"/>
    </source>
</evidence>
<dbReference type="SMART" id="SM00331">
    <property type="entry name" value="PP2C_SIG"/>
    <property type="match status" value="1"/>
</dbReference>
<comment type="caution">
    <text evidence="8">The sequence shown here is derived from an EMBL/GenBank/DDBJ whole genome shotgun (WGS) entry which is preliminary data.</text>
</comment>
<dbReference type="InterPro" id="IPR000719">
    <property type="entry name" value="Prot_kinase_dom"/>
</dbReference>
<evidence type="ECO:0000256" key="4">
    <source>
        <dbReference type="ARBA" id="ARBA00022777"/>
    </source>
</evidence>
<keyword evidence="4 8" id="KW-0418">Kinase</keyword>